<dbReference type="SUPFAM" id="SSF50630">
    <property type="entry name" value="Acid proteases"/>
    <property type="match status" value="1"/>
</dbReference>
<reference evidence="3 4" key="1">
    <citation type="journal article" date="2024" name="Nat. Commun.">
        <title>Phylogenomics reveals the evolutionary origins of lichenization in chlorophyte algae.</title>
        <authorList>
            <person name="Puginier C."/>
            <person name="Libourel C."/>
            <person name="Otte J."/>
            <person name="Skaloud P."/>
            <person name="Haon M."/>
            <person name="Grisel S."/>
            <person name="Petersen M."/>
            <person name="Berrin J.G."/>
            <person name="Delaux P.M."/>
            <person name="Dal Grande F."/>
            <person name="Keller J."/>
        </authorList>
    </citation>
    <scope>NUCLEOTIDE SEQUENCE [LARGE SCALE GENOMIC DNA]</scope>
    <source>
        <strain evidence="3 4">SAG 245.80</strain>
    </source>
</reference>
<evidence type="ECO:0000313" key="3">
    <source>
        <dbReference type="EMBL" id="KAK9835992.1"/>
    </source>
</evidence>
<feature type="domain" description="Peptidase A1" evidence="2">
    <location>
        <begin position="160"/>
        <end position="230"/>
    </location>
</feature>
<accession>A0AAW1RQD3</accession>
<comment type="caution">
    <text evidence="3">The sequence shown here is derived from an EMBL/GenBank/DDBJ whole genome shotgun (WGS) entry which is preliminary data.</text>
</comment>
<proteinExistence type="predicted"/>
<protein>
    <recommendedName>
        <fullName evidence="2">Peptidase A1 domain-containing protein</fullName>
    </recommendedName>
</protein>
<feature type="compositionally biased region" description="Polar residues" evidence="1">
    <location>
        <begin position="7"/>
        <end position="33"/>
    </location>
</feature>
<dbReference type="Proteomes" id="UP001445335">
    <property type="component" value="Unassembled WGS sequence"/>
</dbReference>
<dbReference type="AlphaFoldDB" id="A0AAW1RQD3"/>
<name>A0AAW1RQD3_9CHLO</name>
<dbReference type="InterPro" id="IPR033121">
    <property type="entry name" value="PEPTIDASE_A1"/>
</dbReference>
<keyword evidence="4" id="KW-1185">Reference proteome</keyword>
<dbReference type="InterPro" id="IPR021109">
    <property type="entry name" value="Peptidase_aspartic_dom_sf"/>
</dbReference>
<dbReference type="Gene3D" id="2.40.70.10">
    <property type="entry name" value="Acid Proteases"/>
    <property type="match status" value="1"/>
</dbReference>
<gene>
    <name evidence="3" type="ORF">WJX81_004117</name>
</gene>
<evidence type="ECO:0000256" key="1">
    <source>
        <dbReference type="SAM" id="MobiDB-lite"/>
    </source>
</evidence>
<sequence>MKAIKSPLTSLFRSVSPRSSFDGTCSADSASSTWTAPRRSLWSCLSRSPASPCCSPRSGEECSSFEDEAPPPCDEAPEAGAHSDSCDACIQEPVEREAYLLRGAPLSVSMPADFVDPLSGCLILEPVTMMATGVKLDRSSLRECCALHVPVACTLAYPAHMRFGGSDAARHAGDLVELPVVSDKYWMAGTSGALVGGAPVRLAARAAILDTGTTLVTCSGADARAINSEAARRAICCADWCGC</sequence>
<dbReference type="Pfam" id="PF00026">
    <property type="entry name" value="Asp"/>
    <property type="match status" value="1"/>
</dbReference>
<organism evidence="3 4">
    <name type="scientific">Elliptochloris bilobata</name>
    <dbReference type="NCBI Taxonomy" id="381761"/>
    <lineage>
        <taxon>Eukaryota</taxon>
        <taxon>Viridiplantae</taxon>
        <taxon>Chlorophyta</taxon>
        <taxon>core chlorophytes</taxon>
        <taxon>Trebouxiophyceae</taxon>
        <taxon>Trebouxiophyceae incertae sedis</taxon>
        <taxon>Elliptochloris clade</taxon>
        <taxon>Elliptochloris</taxon>
    </lineage>
</organism>
<evidence type="ECO:0000259" key="2">
    <source>
        <dbReference type="Pfam" id="PF00026"/>
    </source>
</evidence>
<dbReference type="EMBL" id="JALJOU010000027">
    <property type="protein sequence ID" value="KAK9835992.1"/>
    <property type="molecule type" value="Genomic_DNA"/>
</dbReference>
<feature type="region of interest" description="Disordered" evidence="1">
    <location>
        <begin position="1"/>
        <end position="33"/>
    </location>
</feature>
<evidence type="ECO:0000313" key="4">
    <source>
        <dbReference type="Proteomes" id="UP001445335"/>
    </source>
</evidence>